<keyword evidence="1" id="KW-0732">Signal</keyword>
<dbReference type="EMBL" id="CP033972">
    <property type="protein sequence ID" value="AZG47608.1"/>
    <property type="molecule type" value="Genomic_DNA"/>
</dbReference>
<accession>A0A3G8JRQ3</accession>
<sequence length="177" mass="18040">MRRNILVRISVILAAFAVVAFTAPAVADASPPRPGATPVVGAAKGVGFSVQVTGRQIKYTVTDVPRSSIISRGFCSTAVVDVIKAAPIIGPSLISLIQGGPVDVVKLLTDLAEADAVTASHLARFATSAAPNTVTGTFDDIPNGLYAILTVCNLDPDLYGVTGAFVLGEGLNYGSSA</sequence>
<name>A0A3G8JRQ3_9ACTN</name>
<evidence type="ECO:0000313" key="2">
    <source>
        <dbReference type="EMBL" id="AZG47608.1"/>
    </source>
</evidence>
<feature type="chain" id="PRO_5039454870" evidence="1">
    <location>
        <begin position="28"/>
        <end position="177"/>
    </location>
</feature>
<dbReference type="AlphaFoldDB" id="A0A3G8JRQ3"/>
<keyword evidence="3" id="KW-1185">Reference proteome</keyword>
<proteinExistence type="predicted"/>
<dbReference type="RefSeq" id="WP_124709936.1">
    <property type="nucleotide sequence ID" value="NZ_CP033972.1"/>
</dbReference>
<feature type="signal peptide" evidence="1">
    <location>
        <begin position="1"/>
        <end position="27"/>
    </location>
</feature>
<evidence type="ECO:0000256" key="1">
    <source>
        <dbReference type="SAM" id="SignalP"/>
    </source>
</evidence>
<organism evidence="2 3">
    <name type="scientific">Gordonia insulae</name>
    <dbReference type="NCBI Taxonomy" id="2420509"/>
    <lineage>
        <taxon>Bacteria</taxon>
        <taxon>Bacillati</taxon>
        <taxon>Actinomycetota</taxon>
        <taxon>Actinomycetes</taxon>
        <taxon>Mycobacteriales</taxon>
        <taxon>Gordoniaceae</taxon>
        <taxon>Gordonia</taxon>
    </lineage>
</organism>
<dbReference type="KEGG" id="gom:D7316_04220"/>
<evidence type="ECO:0000313" key="3">
    <source>
        <dbReference type="Proteomes" id="UP000271469"/>
    </source>
</evidence>
<dbReference type="Proteomes" id="UP000271469">
    <property type="component" value="Chromosome"/>
</dbReference>
<protein>
    <submittedName>
        <fullName evidence="2">Uncharacterized protein</fullName>
    </submittedName>
</protein>
<gene>
    <name evidence="2" type="ORF">D7316_04220</name>
</gene>
<reference evidence="2 3" key="1">
    <citation type="submission" date="2018-11" db="EMBL/GenBank/DDBJ databases">
        <title>Gordonia insulae sp. nov., isolated from an island soil.</title>
        <authorList>
            <person name="Kim Y.S."/>
            <person name="Kim S.B."/>
        </authorList>
    </citation>
    <scope>NUCLEOTIDE SEQUENCE [LARGE SCALE GENOMIC DNA]</scope>
    <source>
        <strain evidence="2 3">MMS17-SY073</strain>
    </source>
</reference>
<dbReference type="OrthoDB" id="4553321at2"/>